<feature type="domain" description="COP9 signalosome complex subunit 3 N-terminal helical repeats" evidence="9">
    <location>
        <begin position="129"/>
        <end position="329"/>
    </location>
</feature>
<dbReference type="OrthoDB" id="29061at2759"/>
<dbReference type="InterPro" id="IPR000717">
    <property type="entry name" value="PCI_dom"/>
</dbReference>
<comment type="caution">
    <text evidence="10">The sequence shown here is derived from an EMBL/GenBank/DDBJ whole genome shotgun (WGS) entry which is preliminary data.</text>
</comment>
<keyword evidence="5" id="KW-0963">Cytoplasm</keyword>
<dbReference type="PANTHER" id="PTHR10758:SF1">
    <property type="entry name" value="COP9 SIGNALOSOME COMPLEX SUBUNIT 3"/>
    <property type="match status" value="1"/>
</dbReference>
<evidence type="ECO:0000256" key="2">
    <source>
        <dbReference type="ARBA" id="ARBA00004496"/>
    </source>
</evidence>
<dbReference type="InterPro" id="IPR055089">
    <property type="entry name" value="COP9_N"/>
</dbReference>
<dbReference type="AlphaFoldDB" id="A0A4Q2D045"/>
<proteinExistence type="inferred from homology"/>
<dbReference type="GO" id="GO:0005737">
    <property type="term" value="C:cytoplasm"/>
    <property type="evidence" value="ECO:0007669"/>
    <property type="project" value="UniProtKB-SubCell"/>
</dbReference>
<dbReference type="Proteomes" id="UP000290288">
    <property type="component" value="Unassembled WGS sequence"/>
</dbReference>
<comment type="subcellular location">
    <subcellularLocation>
        <location evidence="2">Cytoplasm</location>
    </subcellularLocation>
    <subcellularLocation>
        <location evidence="1">Nucleus</location>
    </subcellularLocation>
</comment>
<sequence>MVSTVRSSEDVVANLPRFNVARVELALLAIVDGDLDSLDNFLKLLDKQLKNRIQAFHAARHTSHLKTQWLQTAAKMAPSDPLQVMDAIFQKVTTADSVISIATYLKNINPQDLRDAALSGPLSSGQDPLSILSVPQNTLVVLYILTARLYSPAGQPPSLQLLEEFCRHFDPEQARFAPDKVTLLAKGIQKLALAHNTPRAAVQPLQHLISRYPPHPSYLTTIHPIFTLTCLQATTPAAAVPVLEYPITNIDSHLSDLHYNDNLIYHYTGGVILAMLKKWSEAEEFFEICATAPGSVPAALQMEALKKLRLVQLISKGKVTALPKYAHPILSRQFKASPYHQFISSYPHNVDSLKEILHKERSLFSTDKNVGLLRQAIDRAPRWALKKLTATYLSLNLADIGKAVKIDREGEVRQLLLDMIESGDISASIAADGSVTFSDPPPQFSREQVDQVLKNVQDQGALLEFLEKEMAKSKEYLSKAVKGRDEGFSVPDEDVFAQFQGGGAVWVDEPGFS</sequence>
<evidence type="ECO:0000256" key="5">
    <source>
        <dbReference type="ARBA" id="ARBA00022490"/>
    </source>
</evidence>
<evidence type="ECO:0000259" key="9">
    <source>
        <dbReference type="Pfam" id="PF22788"/>
    </source>
</evidence>
<dbReference type="Pfam" id="PF01399">
    <property type="entry name" value="PCI"/>
    <property type="match status" value="1"/>
</dbReference>
<keyword evidence="11" id="KW-1185">Reference proteome</keyword>
<dbReference type="STRING" id="2316362.A0A4Q2D045"/>
<dbReference type="GO" id="GO:0008180">
    <property type="term" value="C:COP9 signalosome"/>
    <property type="evidence" value="ECO:0007669"/>
    <property type="project" value="UniProtKB-KW"/>
</dbReference>
<dbReference type="GO" id="GO:0006511">
    <property type="term" value="P:ubiquitin-dependent protein catabolic process"/>
    <property type="evidence" value="ECO:0007669"/>
    <property type="project" value="TreeGrafter"/>
</dbReference>
<evidence type="ECO:0000313" key="10">
    <source>
        <dbReference type="EMBL" id="RXW12540.1"/>
    </source>
</evidence>
<dbReference type="InterPro" id="IPR050756">
    <property type="entry name" value="CSN3"/>
</dbReference>
<evidence type="ECO:0000313" key="11">
    <source>
        <dbReference type="Proteomes" id="UP000290288"/>
    </source>
</evidence>
<dbReference type="EMBL" id="SDEE01001206">
    <property type="protein sequence ID" value="RXW12540.1"/>
    <property type="molecule type" value="Genomic_DNA"/>
</dbReference>
<dbReference type="Pfam" id="PF22788">
    <property type="entry name" value="COP9_hel_rpt"/>
    <property type="match status" value="1"/>
</dbReference>
<evidence type="ECO:0000256" key="6">
    <source>
        <dbReference type="ARBA" id="ARBA00022790"/>
    </source>
</evidence>
<evidence type="ECO:0000256" key="3">
    <source>
        <dbReference type="ARBA" id="ARBA00007084"/>
    </source>
</evidence>
<keyword evidence="6" id="KW-0736">Signalosome</keyword>
<accession>A0A4Q2D045</accession>
<gene>
    <name evidence="10" type="ORF">EST38_g13314</name>
</gene>
<comment type="similarity">
    <text evidence="3">Belongs to the CSN3 family.</text>
</comment>
<dbReference type="PANTHER" id="PTHR10758">
    <property type="entry name" value="26S PROTEASOME NON-ATPASE REGULATORY SUBUNIT 3/COP9 SIGNALOSOME COMPLEX SUBUNIT 3"/>
    <property type="match status" value="1"/>
</dbReference>
<evidence type="ECO:0000256" key="7">
    <source>
        <dbReference type="ARBA" id="ARBA00023242"/>
    </source>
</evidence>
<reference evidence="10 11" key="1">
    <citation type="submission" date="2019-01" db="EMBL/GenBank/DDBJ databases">
        <title>Draft genome sequence of Psathyrella aberdarensis IHI B618.</title>
        <authorList>
            <person name="Buettner E."/>
            <person name="Kellner H."/>
        </authorList>
    </citation>
    <scope>NUCLEOTIDE SEQUENCE [LARGE SCALE GENOMIC DNA]</scope>
    <source>
        <strain evidence="10 11">IHI B618</strain>
    </source>
</reference>
<feature type="domain" description="PCI" evidence="8">
    <location>
        <begin position="361"/>
        <end position="430"/>
    </location>
</feature>
<evidence type="ECO:0000256" key="4">
    <source>
        <dbReference type="ARBA" id="ARBA00014878"/>
    </source>
</evidence>
<evidence type="ECO:0000259" key="8">
    <source>
        <dbReference type="Pfam" id="PF01399"/>
    </source>
</evidence>
<name>A0A4Q2D045_9AGAR</name>
<protein>
    <recommendedName>
        <fullName evidence="4">COP9 signalosome complex subunit 3</fullName>
    </recommendedName>
</protein>
<evidence type="ECO:0000256" key="1">
    <source>
        <dbReference type="ARBA" id="ARBA00004123"/>
    </source>
</evidence>
<organism evidence="10 11">
    <name type="scientific">Candolleomyces aberdarensis</name>
    <dbReference type="NCBI Taxonomy" id="2316362"/>
    <lineage>
        <taxon>Eukaryota</taxon>
        <taxon>Fungi</taxon>
        <taxon>Dikarya</taxon>
        <taxon>Basidiomycota</taxon>
        <taxon>Agaricomycotina</taxon>
        <taxon>Agaricomycetes</taxon>
        <taxon>Agaricomycetidae</taxon>
        <taxon>Agaricales</taxon>
        <taxon>Agaricineae</taxon>
        <taxon>Psathyrellaceae</taxon>
        <taxon>Candolleomyces</taxon>
    </lineage>
</organism>
<keyword evidence="7" id="KW-0539">Nucleus</keyword>